<name>A0A941AL67_9ACTN</name>
<dbReference type="Pfam" id="PF21307">
    <property type="entry name" value="Glyco_hydro_95_C"/>
    <property type="match status" value="1"/>
</dbReference>
<dbReference type="GO" id="GO:0005975">
    <property type="term" value="P:carbohydrate metabolic process"/>
    <property type="evidence" value="ECO:0007669"/>
    <property type="project" value="InterPro"/>
</dbReference>
<organism evidence="6 7">
    <name type="scientific">Microbispora oryzae</name>
    <dbReference type="NCBI Taxonomy" id="2806554"/>
    <lineage>
        <taxon>Bacteria</taxon>
        <taxon>Bacillati</taxon>
        <taxon>Actinomycetota</taxon>
        <taxon>Actinomycetes</taxon>
        <taxon>Streptosporangiales</taxon>
        <taxon>Streptosporangiaceae</taxon>
        <taxon>Microbispora</taxon>
    </lineage>
</organism>
<keyword evidence="6" id="KW-0378">Hydrolase</keyword>
<dbReference type="Pfam" id="PF22124">
    <property type="entry name" value="Glyco_hydro_95_cat"/>
    <property type="match status" value="1"/>
</dbReference>
<dbReference type="InterPro" id="IPR006311">
    <property type="entry name" value="TAT_signal"/>
</dbReference>
<dbReference type="InterPro" id="IPR054363">
    <property type="entry name" value="GH95_cat"/>
</dbReference>
<feature type="domain" description="Glycosyl hydrolase family 95 N-terminal" evidence="3">
    <location>
        <begin position="48"/>
        <end position="285"/>
    </location>
</feature>
<sequence>MPDLTRRQLMKIGTAGAGALLLPMQWTAVARAASVAPPEVRAANDLALWYDKGAGTDWLSALPIGNGRLGAMVFGNIDQERLQLNEDTVWGGGPYDQSNTKGAAALPEIQRLVFADQWSQAQTLVDQNMLGSPAGQLAYQTVGNFRLNFAGTSGATEYNRFLDLTTATTSVTYLLNGVRYRREVFASAPDQVIAIRLTADKPGSISFSTTWDSPQRTTLSSPDARTVAADGVSGNFEGKTGSVKFLVQARAVADGGTVTSSAGTLQVSGADSVTLLISIGTSYVNYKDVSGDYQGIARGHLDDATGKAYDDLRSRHVTDYQKLFGRTTLDLGRTDAADQPTNVRIAQHSAVDDPQFSTLLFQFGRYLLISSSRPGTQPANLQGIWNDSLAPQWDSKYTLNANLPMNYWPADTTNLSECYEPVFDMIQDLTVTGARTAQVQYGAGGWVTHHNTDGWRATSVVDGALWGMWQSGGAWLSTMIWEHYLFTGDIDFLRKYYPAMKGSAQFFLETLVVEPKLGWLVTNPSNSPELPHHPNVSVCAGPTMDMQILRDLFDGCAQASEVLGVDADLRTQVLAARERLAPMQIGSRGNIQEWLYDWVETEKNHRHISHLYGLHPSHQITKRGTPELYNAARRTLELRGDDGTGWSLAWKINYWARMEEGTRAHDLIRLLVTTARLAPNMFDLHPPFQIDGNFGATSGIAEMLLQSHTGELHILPALPAAWPKGKVDGLRGRGGHTVGATWSGGQADEFLITPDRDGVVKVRGDMFSGRYQIVDTTGGGTVTVEKAEPDAIKITAQARHTYRAHPLQKVTMTAPDEVSPGQAAKVKVTYQAVELPLAQKATASLHAPDGWTVTPAQADVGPLAADAKATVEFTVTPAAGAASGTAVLTGVVSGTEAGEDWTASAQATVRVWSGGEKPLEDFFSNVAVTDDTNTNPGSIDGNGASISAQALAQAGVTPGGTVVKNGLTFKWPNVTVGTPDNAIASGQSLKVTGTGKTLGFLLTGTYGAVSGPATIVYKDGTRQTFTLSSPDWYGNPRPEGDAAVVAAYQNRPNNQRENTAATIYYAGVALQNKEISRVDLPNISAKAANGVATMHIFAVALDPVTPPAPEIKLTVTASSRCIGASAYLAVTAVNDSDVPATVTLTTPYGSKTVADVAPGKQAYQSFNTRSGQIDAGTVTVTATATIDGKQVTSTYEAAYTAASCG</sequence>
<evidence type="ECO:0000259" key="2">
    <source>
        <dbReference type="Pfam" id="PF10633"/>
    </source>
</evidence>
<dbReference type="SUPFAM" id="SSF48208">
    <property type="entry name" value="Six-hairpin glycosidases"/>
    <property type="match status" value="1"/>
</dbReference>
<feature type="chain" id="PRO_5038081032" evidence="1">
    <location>
        <begin position="33"/>
        <end position="1205"/>
    </location>
</feature>
<evidence type="ECO:0000259" key="4">
    <source>
        <dbReference type="Pfam" id="PF21307"/>
    </source>
</evidence>
<feature type="signal peptide" evidence="1">
    <location>
        <begin position="1"/>
        <end position="32"/>
    </location>
</feature>
<dbReference type="Pfam" id="PF10633">
    <property type="entry name" value="NPCBM_assoc"/>
    <property type="match status" value="1"/>
</dbReference>
<evidence type="ECO:0000313" key="6">
    <source>
        <dbReference type="EMBL" id="MBP2706902.1"/>
    </source>
</evidence>
<dbReference type="PROSITE" id="PS51318">
    <property type="entry name" value="TAT"/>
    <property type="match status" value="1"/>
</dbReference>
<dbReference type="AlphaFoldDB" id="A0A941AL67"/>
<feature type="domain" description="Alpha fucosidase A-like C-terminal" evidence="4">
    <location>
        <begin position="706"/>
        <end position="803"/>
    </location>
</feature>
<protein>
    <submittedName>
        <fullName evidence="6">Glycoside hydrolase N-terminal domain-containing protein</fullName>
    </submittedName>
</protein>
<dbReference type="InterPro" id="IPR012341">
    <property type="entry name" value="6hp_glycosidase-like_sf"/>
</dbReference>
<keyword evidence="1" id="KW-0732">Signal</keyword>
<accession>A0A941AL67</accession>
<feature type="domain" description="Alpha-galactosidase NEW3" evidence="2">
    <location>
        <begin position="819"/>
        <end position="893"/>
    </location>
</feature>
<dbReference type="GO" id="GO:0004560">
    <property type="term" value="F:alpha-L-fucosidase activity"/>
    <property type="evidence" value="ECO:0007669"/>
    <property type="project" value="TreeGrafter"/>
</dbReference>
<gene>
    <name evidence="6" type="ORF">JOL79_24140</name>
</gene>
<evidence type="ECO:0000259" key="3">
    <source>
        <dbReference type="Pfam" id="PF14498"/>
    </source>
</evidence>
<dbReference type="InterPro" id="IPR008928">
    <property type="entry name" value="6-hairpin_glycosidase_sf"/>
</dbReference>
<feature type="domain" description="Glycosyl hydrolase family 95 catalytic" evidence="5">
    <location>
        <begin position="309"/>
        <end position="704"/>
    </location>
</feature>
<dbReference type="Proteomes" id="UP000674234">
    <property type="component" value="Unassembled WGS sequence"/>
</dbReference>
<dbReference type="InterPro" id="IPR049053">
    <property type="entry name" value="AFCA-like_C"/>
</dbReference>
<reference evidence="6" key="1">
    <citation type="submission" date="2021-02" db="EMBL/GenBank/DDBJ databases">
        <title>Draft genome sequence of Microbispora sp. RL4-1S isolated from rice leaves in Thailand.</title>
        <authorList>
            <person name="Muangham S."/>
            <person name="Duangmal K."/>
        </authorList>
    </citation>
    <scope>NUCLEOTIDE SEQUENCE</scope>
    <source>
        <strain evidence="6">RL4-1S</strain>
    </source>
</reference>
<dbReference type="PANTHER" id="PTHR31084:SF0">
    <property type="entry name" value="ALPHA-L-FUCOSIDASE 2"/>
    <property type="match status" value="1"/>
</dbReference>
<dbReference type="PANTHER" id="PTHR31084">
    <property type="entry name" value="ALPHA-L-FUCOSIDASE 2"/>
    <property type="match status" value="1"/>
</dbReference>
<dbReference type="InterPro" id="IPR018905">
    <property type="entry name" value="A-galactase_NEW3"/>
</dbReference>
<evidence type="ECO:0000313" key="7">
    <source>
        <dbReference type="Proteomes" id="UP000674234"/>
    </source>
</evidence>
<proteinExistence type="predicted"/>
<comment type="caution">
    <text evidence="6">The sequence shown here is derived from an EMBL/GenBank/DDBJ whole genome shotgun (WGS) entry which is preliminary data.</text>
</comment>
<evidence type="ECO:0000256" key="1">
    <source>
        <dbReference type="SAM" id="SignalP"/>
    </source>
</evidence>
<dbReference type="RefSeq" id="WP_210158184.1">
    <property type="nucleotide sequence ID" value="NZ_JAFCNB010000015.1"/>
</dbReference>
<dbReference type="InterPro" id="IPR027414">
    <property type="entry name" value="GH95_N_dom"/>
</dbReference>
<keyword evidence="7" id="KW-1185">Reference proteome</keyword>
<evidence type="ECO:0000259" key="5">
    <source>
        <dbReference type="Pfam" id="PF22124"/>
    </source>
</evidence>
<dbReference type="Pfam" id="PF14498">
    <property type="entry name" value="Glyco_hyd_65N_2"/>
    <property type="match status" value="1"/>
</dbReference>
<dbReference type="Gene3D" id="1.50.10.10">
    <property type="match status" value="1"/>
</dbReference>
<dbReference type="EMBL" id="JAFCNB010000015">
    <property type="protein sequence ID" value="MBP2706902.1"/>
    <property type="molecule type" value="Genomic_DNA"/>
</dbReference>